<name>A0A840CYS2_9BACT</name>
<evidence type="ECO:0000313" key="3">
    <source>
        <dbReference type="Proteomes" id="UP000555103"/>
    </source>
</evidence>
<sequence length="104" mass="11974">MLSSCEVTDIFYLCDEFTTDFEDFYPKRALREDNSKKHRNKPNRLSDSEVMTILIAFPKYLSPLKVNRLLIISLLSIISFLLFTVMESNTVFLLSSSGAYPPIL</sequence>
<reference evidence="2 3" key="1">
    <citation type="submission" date="2020-08" db="EMBL/GenBank/DDBJ databases">
        <title>Genomic Encyclopedia of Type Strains, Phase IV (KMG-IV): sequencing the most valuable type-strain genomes for metagenomic binning, comparative biology and taxonomic classification.</title>
        <authorList>
            <person name="Goeker M."/>
        </authorList>
    </citation>
    <scope>NUCLEOTIDE SEQUENCE [LARGE SCALE GENOMIC DNA]</scope>
    <source>
        <strain evidence="2 3">DSM 104969</strain>
    </source>
</reference>
<keyword evidence="1" id="KW-0812">Transmembrane</keyword>
<gene>
    <name evidence="2" type="ORF">GGR21_003806</name>
</gene>
<organism evidence="2 3">
    <name type="scientific">Dysgonomonas hofstadii</name>
    <dbReference type="NCBI Taxonomy" id="637886"/>
    <lineage>
        <taxon>Bacteria</taxon>
        <taxon>Pseudomonadati</taxon>
        <taxon>Bacteroidota</taxon>
        <taxon>Bacteroidia</taxon>
        <taxon>Bacteroidales</taxon>
        <taxon>Dysgonomonadaceae</taxon>
        <taxon>Dysgonomonas</taxon>
    </lineage>
</organism>
<keyword evidence="1" id="KW-1133">Transmembrane helix</keyword>
<comment type="caution">
    <text evidence="2">The sequence shown here is derived from an EMBL/GenBank/DDBJ whole genome shotgun (WGS) entry which is preliminary data.</text>
</comment>
<keyword evidence="3" id="KW-1185">Reference proteome</keyword>
<proteinExistence type="predicted"/>
<evidence type="ECO:0000313" key="2">
    <source>
        <dbReference type="EMBL" id="MBB4037885.1"/>
    </source>
</evidence>
<keyword evidence="1" id="KW-0472">Membrane</keyword>
<dbReference type="EMBL" id="JACIEP010000018">
    <property type="protein sequence ID" value="MBB4037885.1"/>
    <property type="molecule type" value="Genomic_DNA"/>
</dbReference>
<dbReference type="AlphaFoldDB" id="A0A840CYS2"/>
<feature type="transmembrane region" description="Helical" evidence="1">
    <location>
        <begin position="69"/>
        <end position="86"/>
    </location>
</feature>
<dbReference type="RefSeq" id="WP_183308726.1">
    <property type="nucleotide sequence ID" value="NZ_JACIEP010000018.1"/>
</dbReference>
<accession>A0A840CYS2</accession>
<protein>
    <submittedName>
        <fullName evidence="2">Uncharacterized protein</fullName>
    </submittedName>
</protein>
<evidence type="ECO:0000256" key="1">
    <source>
        <dbReference type="SAM" id="Phobius"/>
    </source>
</evidence>
<dbReference type="Proteomes" id="UP000555103">
    <property type="component" value="Unassembled WGS sequence"/>
</dbReference>